<accession>A0A423VWH0</accession>
<sequence>MSCSPLTTVLFFLMKTSFILLLSRDPHPGMKEAELPTGSQYGQQFVRVQVDLDHANGLHLEVNSVAKDLPER</sequence>
<proteinExistence type="predicted"/>
<dbReference type="AlphaFoldDB" id="A0A423VWH0"/>
<name>A0A423VWH0_9PEZI</name>
<protein>
    <submittedName>
        <fullName evidence="2">Uncharacterized protein</fullName>
    </submittedName>
</protein>
<dbReference type="Proteomes" id="UP000283895">
    <property type="component" value="Unassembled WGS sequence"/>
</dbReference>
<gene>
    <name evidence="2" type="ORF">VMCG_08522</name>
</gene>
<dbReference type="EMBL" id="LKEA01000036">
    <property type="protein sequence ID" value="ROV95438.1"/>
    <property type="molecule type" value="Genomic_DNA"/>
</dbReference>
<keyword evidence="1" id="KW-0732">Signal</keyword>
<evidence type="ECO:0000256" key="1">
    <source>
        <dbReference type="SAM" id="SignalP"/>
    </source>
</evidence>
<evidence type="ECO:0000313" key="3">
    <source>
        <dbReference type="Proteomes" id="UP000283895"/>
    </source>
</evidence>
<keyword evidence="3" id="KW-1185">Reference proteome</keyword>
<reference evidence="2 3" key="1">
    <citation type="submission" date="2015-09" db="EMBL/GenBank/DDBJ databases">
        <title>Host preference determinants of Valsa canker pathogens revealed by comparative genomics.</title>
        <authorList>
            <person name="Yin Z."/>
            <person name="Huang L."/>
        </authorList>
    </citation>
    <scope>NUCLEOTIDE SEQUENCE [LARGE SCALE GENOMIC DNA]</scope>
    <source>
        <strain evidence="2 3">03-1</strain>
    </source>
</reference>
<feature type="signal peptide" evidence="1">
    <location>
        <begin position="1"/>
        <end position="21"/>
    </location>
</feature>
<evidence type="ECO:0000313" key="2">
    <source>
        <dbReference type="EMBL" id="ROV95438.1"/>
    </source>
</evidence>
<comment type="caution">
    <text evidence="2">The sequence shown here is derived from an EMBL/GenBank/DDBJ whole genome shotgun (WGS) entry which is preliminary data.</text>
</comment>
<feature type="chain" id="PRO_5019206351" evidence="1">
    <location>
        <begin position="22"/>
        <end position="72"/>
    </location>
</feature>
<organism evidence="2 3">
    <name type="scientific">Cytospora schulzeri</name>
    <dbReference type="NCBI Taxonomy" id="448051"/>
    <lineage>
        <taxon>Eukaryota</taxon>
        <taxon>Fungi</taxon>
        <taxon>Dikarya</taxon>
        <taxon>Ascomycota</taxon>
        <taxon>Pezizomycotina</taxon>
        <taxon>Sordariomycetes</taxon>
        <taxon>Sordariomycetidae</taxon>
        <taxon>Diaporthales</taxon>
        <taxon>Cytosporaceae</taxon>
        <taxon>Cytospora</taxon>
    </lineage>
</organism>